<gene>
    <name evidence="3" type="ORF">GCM10023175_23890</name>
</gene>
<name>A0ABP8RR29_9PSEU</name>
<protein>
    <recommendedName>
        <fullName evidence="2">Signal transduction histidine kinase subgroup 3 dimerisation and phosphoacceptor domain-containing protein</fullName>
    </recommendedName>
</protein>
<evidence type="ECO:0000313" key="4">
    <source>
        <dbReference type="Proteomes" id="UP001501598"/>
    </source>
</evidence>
<proteinExistence type="predicted"/>
<keyword evidence="4" id="KW-1185">Reference proteome</keyword>
<dbReference type="Pfam" id="PF07730">
    <property type="entry name" value="HisKA_3"/>
    <property type="match status" value="1"/>
</dbReference>
<reference evidence="4" key="1">
    <citation type="journal article" date="2019" name="Int. J. Syst. Evol. Microbiol.">
        <title>The Global Catalogue of Microorganisms (GCM) 10K type strain sequencing project: providing services to taxonomists for standard genome sequencing and annotation.</title>
        <authorList>
            <consortium name="The Broad Institute Genomics Platform"/>
            <consortium name="The Broad Institute Genome Sequencing Center for Infectious Disease"/>
            <person name="Wu L."/>
            <person name="Ma J."/>
        </authorList>
    </citation>
    <scope>NUCLEOTIDE SEQUENCE [LARGE SCALE GENOMIC DNA]</scope>
    <source>
        <strain evidence="4">JCM 17906</strain>
    </source>
</reference>
<sequence>MDNDGRVSPGSAPHRGVRVTDPTERYGEDVLGAVLDERARIADELNDRVIQPLFGLGLDLHGVAARVGDAEARRLATLACEVDGIIAAVRSAVFGLWRSREDEH</sequence>
<dbReference type="InterPro" id="IPR011712">
    <property type="entry name" value="Sig_transdc_His_kin_sub3_dim/P"/>
</dbReference>
<comment type="caution">
    <text evidence="3">The sequence shown here is derived from an EMBL/GenBank/DDBJ whole genome shotgun (WGS) entry which is preliminary data.</text>
</comment>
<dbReference type="Gene3D" id="1.20.5.1930">
    <property type="match status" value="1"/>
</dbReference>
<evidence type="ECO:0000259" key="2">
    <source>
        <dbReference type="Pfam" id="PF07730"/>
    </source>
</evidence>
<dbReference type="Proteomes" id="UP001501598">
    <property type="component" value="Unassembled WGS sequence"/>
</dbReference>
<feature type="domain" description="Signal transduction histidine kinase subgroup 3 dimerisation and phosphoacceptor" evidence="2">
    <location>
        <begin position="37"/>
        <end position="96"/>
    </location>
</feature>
<dbReference type="RefSeq" id="WP_345416039.1">
    <property type="nucleotide sequence ID" value="NZ_BAABGT010000029.1"/>
</dbReference>
<evidence type="ECO:0000313" key="3">
    <source>
        <dbReference type="EMBL" id="GAA4544899.1"/>
    </source>
</evidence>
<accession>A0ABP8RR29</accession>
<feature type="region of interest" description="Disordered" evidence="1">
    <location>
        <begin position="1"/>
        <end position="22"/>
    </location>
</feature>
<evidence type="ECO:0000256" key="1">
    <source>
        <dbReference type="SAM" id="MobiDB-lite"/>
    </source>
</evidence>
<dbReference type="EMBL" id="BAABGT010000029">
    <property type="protein sequence ID" value="GAA4544899.1"/>
    <property type="molecule type" value="Genomic_DNA"/>
</dbReference>
<organism evidence="3 4">
    <name type="scientific">Pseudonocardia xishanensis</name>
    <dbReference type="NCBI Taxonomy" id="630995"/>
    <lineage>
        <taxon>Bacteria</taxon>
        <taxon>Bacillati</taxon>
        <taxon>Actinomycetota</taxon>
        <taxon>Actinomycetes</taxon>
        <taxon>Pseudonocardiales</taxon>
        <taxon>Pseudonocardiaceae</taxon>
        <taxon>Pseudonocardia</taxon>
    </lineage>
</organism>